<dbReference type="CDD" id="cd03443">
    <property type="entry name" value="PaaI_thioesterase"/>
    <property type="match status" value="1"/>
</dbReference>
<dbReference type="Gene3D" id="3.10.129.10">
    <property type="entry name" value="Hotdog Thioesterase"/>
    <property type="match status" value="1"/>
</dbReference>
<dbReference type="RefSeq" id="WP_188474278.1">
    <property type="nucleotide sequence ID" value="NZ_BMFZ01000008.1"/>
</dbReference>
<dbReference type="InterPro" id="IPR029069">
    <property type="entry name" value="HotDog_dom_sf"/>
</dbReference>
<sequence>MSIYLNARKHHTHCMVCGSRDNNPDSLELLFSQQLDGSVGASYVVDQKHQGYKGLLHGGMTSTLLDAAMTHCLFMQGIEALTAELTVRFICPIRVGQHLRVFARLLGQRRGFYQLEAWLTNEQQQVARASAKFIVPA</sequence>
<dbReference type="EMBL" id="BMFZ01000008">
    <property type="protein sequence ID" value="GGA51862.1"/>
    <property type="molecule type" value="Genomic_DNA"/>
</dbReference>
<dbReference type="SUPFAM" id="SSF54637">
    <property type="entry name" value="Thioesterase/thiol ester dehydrase-isomerase"/>
    <property type="match status" value="1"/>
</dbReference>
<reference evidence="3" key="1">
    <citation type="journal article" date="2019" name="Int. J. Syst. Evol. Microbiol.">
        <title>The Global Catalogue of Microorganisms (GCM) 10K type strain sequencing project: providing services to taxonomists for standard genome sequencing and annotation.</title>
        <authorList>
            <consortium name="The Broad Institute Genomics Platform"/>
            <consortium name="The Broad Institute Genome Sequencing Center for Infectious Disease"/>
            <person name="Wu L."/>
            <person name="Ma J."/>
        </authorList>
    </citation>
    <scope>NUCLEOTIDE SEQUENCE [LARGE SCALE GENOMIC DNA]</scope>
    <source>
        <strain evidence="3">CGMCC 1.12806</strain>
    </source>
</reference>
<proteinExistence type="predicted"/>
<keyword evidence="3" id="KW-1185">Reference proteome</keyword>
<dbReference type="InterPro" id="IPR006683">
    <property type="entry name" value="Thioestr_dom"/>
</dbReference>
<evidence type="ECO:0000313" key="3">
    <source>
        <dbReference type="Proteomes" id="UP000627464"/>
    </source>
</evidence>
<accession>A0ABQ1GWQ0</accession>
<dbReference type="Proteomes" id="UP000627464">
    <property type="component" value="Unassembled WGS sequence"/>
</dbReference>
<dbReference type="Pfam" id="PF03061">
    <property type="entry name" value="4HBT"/>
    <property type="match status" value="1"/>
</dbReference>
<name>A0ABQ1GWQ0_9GAMM</name>
<evidence type="ECO:0000259" key="1">
    <source>
        <dbReference type="Pfam" id="PF03061"/>
    </source>
</evidence>
<feature type="domain" description="Thioesterase" evidence="1">
    <location>
        <begin position="54"/>
        <end position="120"/>
    </location>
</feature>
<organism evidence="2 3">
    <name type="scientific">Hafnia psychrotolerans</name>
    <dbReference type="NCBI Taxonomy" id="1477018"/>
    <lineage>
        <taxon>Bacteria</taxon>
        <taxon>Pseudomonadati</taxon>
        <taxon>Pseudomonadota</taxon>
        <taxon>Gammaproteobacteria</taxon>
        <taxon>Enterobacterales</taxon>
        <taxon>Hafniaceae</taxon>
        <taxon>Hafnia</taxon>
    </lineage>
</organism>
<comment type="caution">
    <text evidence="2">The sequence shown here is derived from an EMBL/GenBank/DDBJ whole genome shotgun (WGS) entry which is preliminary data.</text>
</comment>
<gene>
    <name evidence="2" type="ORF">GCM10011328_29170</name>
</gene>
<evidence type="ECO:0000313" key="2">
    <source>
        <dbReference type="EMBL" id="GGA51862.1"/>
    </source>
</evidence>
<protein>
    <recommendedName>
        <fullName evidence="1">Thioesterase domain-containing protein</fullName>
    </recommendedName>
</protein>